<protein>
    <submittedName>
        <fullName evidence="3">Uncharacterized protein</fullName>
    </submittedName>
</protein>
<feature type="transmembrane region" description="Helical" evidence="1">
    <location>
        <begin position="82"/>
        <end position="100"/>
    </location>
</feature>
<feature type="chain" id="PRO_5042157687" evidence="2">
    <location>
        <begin position="19"/>
        <end position="412"/>
    </location>
</feature>
<evidence type="ECO:0000256" key="1">
    <source>
        <dbReference type="SAM" id="Phobius"/>
    </source>
</evidence>
<dbReference type="EMBL" id="JABBWK010000221">
    <property type="protein sequence ID" value="KAG1887410.1"/>
    <property type="molecule type" value="Genomic_DNA"/>
</dbReference>
<evidence type="ECO:0000256" key="2">
    <source>
        <dbReference type="SAM" id="SignalP"/>
    </source>
</evidence>
<feature type="signal peptide" evidence="2">
    <location>
        <begin position="1"/>
        <end position="18"/>
    </location>
</feature>
<dbReference type="AlphaFoldDB" id="A0AAD4HC76"/>
<feature type="transmembrane region" description="Helical" evidence="1">
    <location>
        <begin position="322"/>
        <end position="344"/>
    </location>
</feature>
<name>A0AAD4HC76_9AGAM</name>
<dbReference type="PANTHER" id="PTHR35043:SF8">
    <property type="entry name" value="DUF4220 DOMAIN-CONTAINING PROTEIN"/>
    <property type="match status" value="1"/>
</dbReference>
<feature type="transmembrane region" description="Helical" evidence="1">
    <location>
        <begin position="291"/>
        <end position="316"/>
    </location>
</feature>
<sequence>MRLVLFCVFLYLAGVVQAAPTTNTTNTTTSDSFKAPSFTTRTIWTIISSSILTLFACTYSAIHPNIPSPKDSSSLDMIWRQLGIMMMALIAPELMVTWAMRQWLSAQQTHSFFVLMGGLMLYANGEPCRTLEHKHILRLIHEKCIDVPTITANQIHDKSKGNAISKGLVMLQAAWFVMQLITRAIYHLEITQLEVGTLAFAVLNFLTYAVWWDKPLDVQCPHPVYWKSTESRPEGHIDVSDKDEFVQLRYLPRVFSPIIELIGWADIPTSRKLQVPTFDGSIKLEVLDRMALLQAGYLIGTIFGGIHCMAWFFAFPTYEEQVLWRISAVATTCIPCLCLGAYLASEMIYLVQPFPDSLMRVMRGLYLMICFAFAMLYIIARVVLLVLMFTTLRNLPPNAYEAVLWTSLVPHL</sequence>
<gene>
    <name evidence="3" type="ORF">F5891DRAFT_1155880</name>
</gene>
<keyword evidence="1" id="KW-0812">Transmembrane</keyword>
<proteinExistence type="predicted"/>
<keyword evidence="2" id="KW-0732">Signal</keyword>
<keyword evidence="1" id="KW-1133">Transmembrane helix</keyword>
<accession>A0AAD4HC76</accession>
<keyword evidence="4" id="KW-1185">Reference proteome</keyword>
<dbReference type="PANTHER" id="PTHR35043">
    <property type="entry name" value="TRANSCRIPTION FACTOR DOMAIN-CONTAINING PROTEIN"/>
    <property type="match status" value="1"/>
</dbReference>
<dbReference type="GeneID" id="64659511"/>
<feature type="transmembrane region" description="Helical" evidence="1">
    <location>
        <begin position="192"/>
        <end position="211"/>
    </location>
</feature>
<feature type="transmembrane region" description="Helical" evidence="1">
    <location>
        <begin position="42"/>
        <end position="62"/>
    </location>
</feature>
<dbReference type="RefSeq" id="XP_041216814.1">
    <property type="nucleotide sequence ID" value="XM_041365213.1"/>
</dbReference>
<comment type="caution">
    <text evidence="3">The sequence shown here is derived from an EMBL/GenBank/DDBJ whole genome shotgun (WGS) entry which is preliminary data.</text>
</comment>
<reference evidence="3" key="1">
    <citation type="journal article" date="2020" name="New Phytol.">
        <title>Comparative genomics reveals dynamic genome evolution in host specialist ectomycorrhizal fungi.</title>
        <authorList>
            <person name="Lofgren L.A."/>
            <person name="Nguyen N.H."/>
            <person name="Vilgalys R."/>
            <person name="Ruytinx J."/>
            <person name="Liao H.L."/>
            <person name="Branco S."/>
            <person name="Kuo A."/>
            <person name="LaButti K."/>
            <person name="Lipzen A."/>
            <person name="Andreopoulos W."/>
            <person name="Pangilinan J."/>
            <person name="Riley R."/>
            <person name="Hundley H."/>
            <person name="Na H."/>
            <person name="Barry K."/>
            <person name="Grigoriev I.V."/>
            <person name="Stajich J.E."/>
            <person name="Kennedy P.G."/>
        </authorList>
    </citation>
    <scope>NUCLEOTIDE SEQUENCE</scope>
    <source>
        <strain evidence="3">FC203</strain>
    </source>
</reference>
<feature type="transmembrane region" description="Helical" evidence="1">
    <location>
        <begin position="365"/>
        <end position="389"/>
    </location>
</feature>
<evidence type="ECO:0000313" key="3">
    <source>
        <dbReference type="EMBL" id="KAG1887410.1"/>
    </source>
</evidence>
<dbReference type="Proteomes" id="UP001195769">
    <property type="component" value="Unassembled WGS sequence"/>
</dbReference>
<evidence type="ECO:0000313" key="4">
    <source>
        <dbReference type="Proteomes" id="UP001195769"/>
    </source>
</evidence>
<organism evidence="3 4">
    <name type="scientific">Suillus fuscotomentosus</name>
    <dbReference type="NCBI Taxonomy" id="1912939"/>
    <lineage>
        <taxon>Eukaryota</taxon>
        <taxon>Fungi</taxon>
        <taxon>Dikarya</taxon>
        <taxon>Basidiomycota</taxon>
        <taxon>Agaricomycotina</taxon>
        <taxon>Agaricomycetes</taxon>
        <taxon>Agaricomycetidae</taxon>
        <taxon>Boletales</taxon>
        <taxon>Suillineae</taxon>
        <taxon>Suillaceae</taxon>
        <taxon>Suillus</taxon>
    </lineage>
</organism>
<keyword evidence="1" id="KW-0472">Membrane</keyword>